<evidence type="ECO:0000256" key="3">
    <source>
        <dbReference type="ARBA" id="ARBA00023015"/>
    </source>
</evidence>
<name>T1GWX7_MEGSC</name>
<evidence type="ECO:0000313" key="8">
    <source>
        <dbReference type="Proteomes" id="UP000015102"/>
    </source>
</evidence>
<evidence type="ECO:0000256" key="4">
    <source>
        <dbReference type="ARBA" id="ARBA00023163"/>
    </source>
</evidence>
<dbReference type="GO" id="GO:0005654">
    <property type="term" value="C:nucleoplasm"/>
    <property type="evidence" value="ECO:0007669"/>
    <property type="project" value="UniProtKB-ARBA"/>
</dbReference>
<keyword evidence="3" id="KW-0805">Transcription regulation</keyword>
<dbReference type="InterPro" id="IPR013907">
    <property type="entry name" value="Sds3"/>
</dbReference>
<evidence type="ECO:0000313" key="7">
    <source>
        <dbReference type="EnsemblMetazoa" id="MESCA008312-PA"/>
    </source>
</evidence>
<dbReference type="OMA" id="PDSSEMM"/>
<dbReference type="EnsemblMetazoa" id="MESCA008312-RA">
    <property type="protein sequence ID" value="MESCA008312-PA"/>
    <property type="gene ID" value="MESCA008312"/>
</dbReference>
<dbReference type="STRING" id="36166.T1GWX7"/>
<keyword evidence="4" id="KW-0804">Transcription</keyword>
<evidence type="ECO:0000256" key="1">
    <source>
        <dbReference type="ARBA" id="ARBA00004123"/>
    </source>
</evidence>
<dbReference type="GO" id="GO:0010468">
    <property type="term" value="P:regulation of gene expression"/>
    <property type="evidence" value="ECO:0007669"/>
    <property type="project" value="UniProtKB-ARBA"/>
</dbReference>
<evidence type="ECO:0000256" key="2">
    <source>
        <dbReference type="ARBA" id="ARBA00022491"/>
    </source>
</evidence>
<dbReference type="PANTHER" id="PTHR21964">
    <property type="entry name" value="BREAST CANCER METASTASIS-SUPPRESSOR 1"/>
    <property type="match status" value="1"/>
</dbReference>
<reference evidence="8" key="1">
    <citation type="submission" date="2013-02" db="EMBL/GenBank/DDBJ databases">
        <authorList>
            <person name="Hughes D."/>
        </authorList>
    </citation>
    <scope>NUCLEOTIDE SEQUENCE</scope>
    <source>
        <strain>Durham</strain>
        <strain evidence="8">NC isolate 2 -- Noor lab</strain>
    </source>
</reference>
<evidence type="ECO:0000256" key="5">
    <source>
        <dbReference type="ARBA" id="ARBA00023242"/>
    </source>
</evidence>
<evidence type="ECO:0008006" key="9">
    <source>
        <dbReference type="Google" id="ProtNLM"/>
    </source>
</evidence>
<accession>T1GWX7</accession>
<sequence length="105" mass="11983">MIYPDSSEMMSPTHSISGSYNSPNSNSGNNVETRIEDGKLLYERRWFHRGQPVYVEGKEMSKFAANIQAIGNEVVWVRKLNETNKIKITMSHLAKGKIVIKRRAN</sequence>
<dbReference type="Proteomes" id="UP000015102">
    <property type="component" value="Unassembled WGS sequence"/>
</dbReference>
<keyword evidence="2" id="KW-0678">Repressor</keyword>
<feature type="region of interest" description="Disordered" evidence="6">
    <location>
        <begin position="1"/>
        <end position="32"/>
    </location>
</feature>
<keyword evidence="8" id="KW-1185">Reference proteome</keyword>
<comment type="subcellular location">
    <subcellularLocation>
        <location evidence="1">Nucleus</location>
    </subcellularLocation>
</comment>
<evidence type="ECO:0000256" key="6">
    <source>
        <dbReference type="SAM" id="MobiDB-lite"/>
    </source>
</evidence>
<dbReference type="AlphaFoldDB" id="T1GWX7"/>
<dbReference type="EMBL" id="CAQQ02028810">
    <property type="status" value="NOT_ANNOTATED_CDS"/>
    <property type="molecule type" value="Genomic_DNA"/>
</dbReference>
<keyword evidence="5" id="KW-0539">Nucleus</keyword>
<dbReference type="HOGENOM" id="CLU_2239696_0_0_1"/>
<protein>
    <recommendedName>
        <fullName evidence="9">Sin3 histone deacetylase corepressor complex component SDS3</fullName>
    </recommendedName>
</protein>
<reference evidence="7" key="2">
    <citation type="submission" date="2015-06" db="UniProtKB">
        <authorList>
            <consortium name="EnsemblMetazoa"/>
        </authorList>
    </citation>
    <scope>IDENTIFICATION</scope>
</reference>
<feature type="compositionally biased region" description="Low complexity" evidence="6">
    <location>
        <begin position="17"/>
        <end position="30"/>
    </location>
</feature>
<proteinExistence type="predicted"/>
<dbReference type="EMBL" id="CAQQ02028809">
    <property type="status" value="NOT_ANNOTATED_CDS"/>
    <property type="molecule type" value="Genomic_DNA"/>
</dbReference>
<organism evidence="7 8">
    <name type="scientific">Megaselia scalaris</name>
    <name type="common">Humpbacked fly</name>
    <name type="synonym">Phora scalaris</name>
    <dbReference type="NCBI Taxonomy" id="36166"/>
    <lineage>
        <taxon>Eukaryota</taxon>
        <taxon>Metazoa</taxon>
        <taxon>Ecdysozoa</taxon>
        <taxon>Arthropoda</taxon>
        <taxon>Hexapoda</taxon>
        <taxon>Insecta</taxon>
        <taxon>Pterygota</taxon>
        <taxon>Neoptera</taxon>
        <taxon>Endopterygota</taxon>
        <taxon>Diptera</taxon>
        <taxon>Brachycera</taxon>
        <taxon>Muscomorpha</taxon>
        <taxon>Platypezoidea</taxon>
        <taxon>Phoridae</taxon>
        <taxon>Megaseliini</taxon>
        <taxon>Megaselia</taxon>
    </lineage>
</organism>